<reference evidence="2" key="1">
    <citation type="journal article" date="2014" name="Front. Microbiol.">
        <title>High frequency of phylogenetically diverse reductive dehalogenase-homologous genes in deep subseafloor sedimentary metagenomes.</title>
        <authorList>
            <person name="Kawai M."/>
            <person name="Futagami T."/>
            <person name="Toyoda A."/>
            <person name="Takaki Y."/>
            <person name="Nishi S."/>
            <person name="Hori S."/>
            <person name="Arai W."/>
            <person name="Tsubouchi T."/>
            <person name="Morono Y."/>
            <person name="Uchiyama I."/>
            <person name="Ito T."/>
            <person name="Fujiyama A."/>
            <person name="Inagaki F."/>
            <person name="Takami H."/>
        </authorList>
    </citation>
    <scope>NUCLEOTIDE SEQUENCE</scope>
    <source>
        <strain evidence="2">Expedition CK06-06</strain>
    </source>
</reference>
<keyword evidence="1" id="KW-0472">Membrane</keyword>
<feature type="non-terminal residue" evidence="2">
    <location>
        <position position="1"/>
    </location>
</feature>
<feature type="transmembrane region" description="Helical" evidence="1">
    <location>
        <begin position="32"/>
        <end position="51"/>
    </location>
</feature>
<gene>
    <name evidence="2" type="ORF">S06H3_65593</name>
</gene>
<name>X1S4K8_9ZZZZ</name>
<organism evidence="2">
    <name type="scientific">marine sediment metagenome</name>
    <dbReference type="NCBI Taxonomy" id="412755"/>
    <lineage>
        <taxon>unclassified sequences</taxon>
        <taxon>metagenomes</taxon>
        <taxon>ecological metagenomes</taxon>
    </lineage>
</organism>
<sequence>FLELKAIHKEIKVDAEKNKETWEALKALDNRMWAALIGIVIMVLMGLGGVFL</sequence>
<dbReference type="EMBL" id="BARV01044240">
    <property type="protein sequence ID" value="GAI70375.1"/>
    <property type="molecule type" value="Genomic_DNA"/>
</dbReference>
<proteinExistence type="predicted"/>
<comment type="caution">
    <text evidence="2">The sequence shown here is derived from an EMBL/GenBank/DDBJ whole genome shotgun (WGS) entry which is preliminary data.</text>
</comment>
<keyword evidence="1" id="KW-1133">Transmembrane helix</keyword>
<keyword evidence="1" id="KW-0812">Transmembrane</keyword>
<evidence type="ECO:0000313" key="2">
    <source>
        <dbReference type="EMBL" id="GAI70375.1"/>
    </source>
</evidence>
<accession>X1S4K8</accession>
<evidence type="ECO:0000256" key="1">
    <source>
        <dbReference type="SAM" id="Phobius"/>
    </source>
</evidence>
<dbReference type="AlphaFoldDB" id="X1S4K8"/>
<protein>
    <submittedName>
        <fullName evidence="2">Uncharacterized protein</fullName>
    </submittedName>
</protein>